<name>Q9KCV2_HALH5</name>
<dbReference type="NCBIfam" id="NF033880">
    <property type="entry name" value="Prli42"/>
    <property type="match status" value="1"/>
</dbReference>
<dbReference type="STRING" id="272558.gene:10727365"/>
<keyword evidence="3" id="KW-1185">Reference proteome</keyword>
<evidence type="ECO:0000256" key="1">
    <source>
        <dbReference type="SAM" id="Phobius"/>
    </source>
</evidence>
<dbReference type="EMBL" id="BA000004">
    <property type="protein sequence ID" value="BAB05186.1"/>
    <property type="molecule type" value="Genomic_DNA"/>
</dbReference>
<sequence>MPRKFQQLIIYIMIITIVVGSLLMGVSIF</sequence>
<dbReference type="InterPro" id="IPR049722">
    <property type="entry name" value="Prli42-like"/>
</dbReference>
<dbReference type="RefSeq" id="WP_010897632.1">
    <property type="nucleotide sequence ID" value="NC_002570.2"/>
</dbReference>
<reference evidence="2 3" key="1">
    <citation type="journal article" date="2000" name="Nucleic Acids Res.">
        <title>Complete genome sequence of the alkaliphilic bacterium Bacillus halodurans and genomic sequence comparison with Bacillus subtilis.</title>
        <authorList>
            <person name="Takami H."/>
            <person name="Nakasone K."/>
            <person name="Takaki Y."/>
            <person name="Maeno G."/>
            <person name="Sasaki R."/>
            <person name="Masui N."/>
            <person name="Fuji F."/>
            <person name="Hirama C."/>
            <person name="Nakamura Y."/>
            <person name="Ogasawara N."/>
            <person name="Kuhara S."/>
            <person name="Horikoshi K."/>
        </authorList>
    </citation>
    <scope>NUCLEOTIDE SEQUENCE [LARGE SCALE GENOMIC DNA]</scope>
    <source>
        <strain evidence="3">ATCC BAA-125 / DSM 18197 / FERM 7344 / JCM 9153 / C-125</strain>
    </source>
</reference>
<evidence type="ECO:0000313" key="2">
    <source>
        <dbReference type="EMBL" id="BAB05186.1"/>
    </source>
</evidence>
<gene>
    <name evidence="2" type="ordered locus">BH1467</name>
</gene>
<dbReference type="Proteomes" id="UP000001258">
    <property type="component" value="Chromosome"/>
</dbReference>
<evidence type="ECO:0000313" key="3">
    <source>
        <dbReference type="Proteomes" id="UP000001258"/>
    </source>
</evidence>
<dbReference type="GeneID" id="87599665"/>
<dbReference type="HOGENOM" id="CLU_220941_0_0_9"/>
<protein>
    <submittedName>
        <fullName evidence="2">BH1467 protein</fullName>
    </submittedName>
</protein>
<keyword evidence="1" id="KW-1133">Transmembrane helix</keyword>
<dbReference type="KEGG" id="bha:BH1467"/>
<accession>Q9KCV2</accession>
<keyword evidence="1" id="KW-0472">Membrane</keyword>
<organism evidence="2 3">
    <name type="scientific">Halalkalibacterium halodurans (strain ATCC BAA-125 / DSM 18197 / FERM 7344 / JCM 9153 / C-125)</name>
    <name type="common">Bacillus halodurans</name>
    <dbReference type="NCBI Taxonomy" id="272558"/>
    <lineage>
        <taxon>Bacteria</taxon>
        <taxon>Bacillati</taxon>
        <taxon>Bacillota</taxon>
        <taxon>Bacilli</taxon>
        <taxon>Bacillales</taxon>
        <taxon>Bacillaceae</taxon>
        <taxon>Halalkalibacterium (ex Joshi et al. 2022)</taxon>
    </lineage>
</organism>
<dbReference type="AlphaFoldDB" id="Q9KCV2"/>
<dbReference type="PIR" id="C83833">
    <property type="entry name" value="C83833"/>
</dbReference>
<proteinExistence type="predicted"/>
<feature type="transmembrane region" description="Helical" evidence="1">
    <location>
        <begin position="9"/>
        <end position="28"/>
    </location>
</feature>
<keyword evidence="1" id="KW-0812">Transmembrane</keyword>